<dbReference type="OrthoDB" id="629492at2759"/>
<evidence type="ECO:0000256" key="9">
    <source>
        <dbReference type="ARBA" id="ARBA00044543"/>
    </source>
</evidence>
<protein>
    <recommendedName>
        <fullName evidence="8">E3 ubiquitin-protein ligase CHIP</fullName>
        <ecNumber evidence="3">2.3.2.27</ecNumber>
    </recommendedName>
    <alternativeName>
        <fullName evidence="9">RING-type E3 ubiquitin transferase CHIP</fullName>
    </alternativeName>
</protein>
<evidence type="ECO:0000256" key="5">
    <source>
        <dbReference type="ARBA" id="ARBA00022737"/>
    </source>
</evidence>
<dbReference type="AlphaFoldDB" id="A0A8T3BQR5"/>
<reference evidence="12" key="1">
    <citation type="journal article" date="2022" name="Front. Genet.">
        <title>Chromosome-Scale Assembly of the Dendrobium nobile Genome Provides Insights Into the Molecular Mechanism of the Biosynthesis of the Medicinal Active Ingredient of Dendrobium.</title>
        <authorList>
            <person name="Xu Q."/>
            <person name="Niu S.-C."/>
            <person name="Li K.-L."/>
            <person name="Zheng P.-J."/>
            <person name="Zhang X.-J."/>
            <person name="Jia Y."/>
            <person name="Liu Y."/>
            <person name="Niu Y.-X."/>
            <person name="Yu L.-H."/>
            <person name="Chen D.-F."/>
            <person name="Zhang G.-Q."/>
        </authorList>
    </citation>
    <scope>NUCLEOTIDE SEQUENCE</scope>
    <source>
        <tissue evidence="12">Leaf</tissue>
    </source>
</reference>
<organism evidence="12 13">
    <name type="scientific">Dendrobium nobile</name>
    <name type="common">Orchid</name>
    <dbReference type="NCBI Taxonomy" id="94219"/>
    <lineage>
        <taxon>Eukaryota</taxon>
        <taxon>Viridiplantae</taxon>
        <taxon>Streptophyta</taxon>
        <taxon>Embryophyta</taxon>
        <taxon>Tracheophyta</taxon>
        <taxon>Spermatophyta</taxon>
        <taxon>Magnoliopsida</taxon>
        <taxon>Liliopsida</taxon>
        <taxon>Asparagales</taxon>
        <taxon>Orchidaceae</taxon>
        <taxon>Epidendroideae</taxon>
        <taxon>Malaxideae</taxon>
        <taxon>Dendrobiinae</taxon>
        <taxon>Dendrobium</taxon>
    </lineage>
</organism>
<evidence type="ECO:0000259" key="11">
    <source>
        <dbReference type="PROSITE" id="PS51698"/>
    </source>
</evidence>
<evidence type="ECO:0000313" key="12">
    <source>
        <dbReference type="EMBL" id="KAI0515713.1"/>
    </source>
</evidence>
<dbReference type="SMART" id="SM00028">
    <property type="entry name" value="TPR"/>
    <property type="match status" value="2"/>
</dbReference>
<gene>
    <name evidence="12" type="ORF">KFK09_008379</name>
</gene>
<dbReference type="GO" id="GO:0005737">
    <property type="term" value="C:cytoplasm"/>
    <property type="evidence" value="ECO:0007669"/>
    <property type="project" value="TreeGrafter"/>
</dbReference>
<dbReference type="GO" id="GO:0045862">
    <property type="term" value="P:positive regulation of proteolysis"/>
    <property type="evidence" value="ECO:0007669"/>
    <property type="project" value="TreeGrafter"/>
</dbReference>
<evidence type="ECO:0000256" key="10">
    <source>
        <dbReference type="PROSITE-ProRule" id="PRU00339"/>
    </source>
</evidence>
<name>A0A8T3BQR5_DENNO</name>
<keyword evidence="7 10" id="KW-0802">TPR repeat</keyword>
<evidence type="ECO:0000256" key="1">
    <source>
        <dbReference type="ARBA" id="ARBA00000900"/>
    </source>
</evidence>
<dbReference type="PROSITE" id="PS51698">
    <property type="entry name" value="U_BOX"/>
    <property type="match status" value="1"/>
</dbReference>
<dbReference type="Pfam" id="PF04564">
    <property type="entry name" value="U-box"/>
    <property type="match status" value="1"/>
</dbReference>
<dbReference type="InterPro" id="IPR003613">
    <property type="entry name" value="Ubox_domain"/>
</dbReference>
<evidence type="ECO:0000256" key="7">
    <source>
        <dbReference type="ARBA" id="ARBA00022803"/>
    </source>
</evidence>
<dbReference type="SMR" id="A0A8T3BQR5"/>
<keyword evidence="4" id="KW-0808">Transferase</keyword>
<proteinExistence type="predicted"/>
<keyword evidence="13" id="KW-1185">Reference proteome</keyword>
<dbReference type="GO" id="GO:0043161">
    <property type="term" value="P:proteasome-mediated ubiquitin-dependent protein catabolic process"/>
    <property type="evidence" value="ECO:0007669"/>
    <property type="project" value="TreeGrafter"/>
</dbReference>
<dbReference type="GO" id="GO:0071218">
    <property type="term" value="P:cellular response to misfolded protein"/>
    <property type="evidence" value="ECO:0007669"/>
    <property type="project" value="TreeGrafter"/>
</dbReference>
<dbReference type="PROSITE" id="PS50005">
    <property type="entry name" value="TPR"/>
    <property type="match status" value="1"/>
</dbReference>
<evidence type="ECO:0000256" key="8">
    <source>
        <dbReference type="ARBA" id="ARBA00044534"/>
    </source>
</evidence>
<dbReference type="InterPro" id="IPR013083">
    <property type="entry name" value="Znf_RING/FYVE/PHD"/>
</dbReference>
<dbReference type="EMBL" id="JAGYWB010000007">
    <property type="protein sequence ID" value="KAI0515713.1"/>
    <property type="molecule type" value="Genomic_DNA"/>
</dbReference>
<dbReference type="GO" id="GO:0061630">
    <property type="term" value="F:ubiquitin protein ligase activity"/>
    <property type="evidence" value="ECO:0007669"/>
    <property type="project" value="UniProtKB-EC"/>
</dbReference>
<dbReference type="Proteomes" id="UP000829196">
    <property type="component" value="Unassembled WGS sequence"/>
</dbReference>
<dbReference type="CDD" id="cd16654">
    <property type="entry name" value="RING-Ubox_CHIP"/>
    <property type="match status" value="1"/>
</dbReference>
<dbReference type="Gene3D" id="3.30.40.10">
    <property type="entry name" value="Zinc/RING finger domain, C3HC4 (zinc finger)"/>
    <property type="match status" value="1"/>
</dbReference>
<dbReference type="GO" id="GO:0000209">
    <property type="term" value="P:protein polyubiquitination"/>
    <property type="evidence" value="ECO:0007669"/>
    <property type="project" value="TreeGrafter"/>
</dbReference>
<evidence type="ECO:0000313" key="13">
    <source>
        <dbReference type="Proteomes" id="UP000829196"/>
    </source>
</evidence>
<dbReference type="GO" id="GO:0006515">
    <property type="term" value="P:protein quality control for misfolded or incompletely synthesized proteins"/>
    <property type="evidence" value="ECO:0007669"/>
    <property type="project" value="TreeGrafter"/>
</dbReference>
<dbReference type="PANTHER" id="PTHR46803">
    <property type="entry name" value="E3 UBIQUITIN-PROTEIN LIGASE CHIP"/>
    <property type="match status" value="1"/>
</dbReference>
<dbReference type="InterPro" id="IPR011990">
    <property type="entry name" value="TPR-like_helical_dom_sf"/>
</dbReference>
<keyword evidence="6" id="KW-0833">Ubl conjugation pathway</keyword>
<dbReference type="SUPFAM" id="SSF57850">
    <property type="entry name" value="RING/U-box"/>
    <property type="match status" value="1"/>
</dbReference>
<evidence type="ECO:0000256" key="3">
    <source>
        <dbReference type="ARBA" id="ARBA00012483"/>
    </source>
</evidence>
<keyword evidence="5" id="KW-0677">Repeat</keyword>
<dbReference type="EC" id="2.3.2.27" evidence="3"/>
<dbReference type="SMART" id="SM00504">
    <property type="entry name" value="Ubox"/>
    <property type="match status" value="1"/>
</dbReference>
<dbReference type="GO" id="GO:0051087">
    <property type="term" value="F:protein-folding chaperone binding"/>
    <property type="evidence" value="ECO:0007669"/>
    <property type="project" value="TreeGrafter"/>
</dbReference>
<comment type="pathway">
    <text evidence="2">Protein modification; protein ubiquitination.</text>
</comment>
<dbReference type="InterPro" id="IPR045202">
    <property type="entry name" value="CHIP_RING-Ubox"/>
</dbReference>
<sequence>MAPIAGSVAKQAELLRLHGNVAFKKERIGAAIDAYTEAITLCPDVAVYWTNRALCYYKRKDWNRVEEDCRSAIKLDGSSVKALDLGRVTKSAGCIVEDIWQALAKGKYKEWELQSSKRAWRLQKLKETCENALLEHHFLEAPQSEDEINEVSKDIIDQIETLKEVFSKAAEDDTPKEVPDYLCCKITLDIFRDPVITPCGVTYERKALLDHLQKVGKFDPITREPLSNLQLIPNLAIKEAVRAFLKKHGWAYRMS</sequence>
<dbReference type="InterPro" id="IPR019734">
    <property type="entry name" value="TPR_rpt"/>
</dbReference>
<comment type="catalytic activity">
    <reaction evidence="1">
        <text>S-ubiquitinyl-[E2 ubiquitin-conjugating enzyme]-L-cysteine + [acceptor protein]-L-lysine = [E2 ubiquitin-conjugating enzyme]-L-cysteine + N(6)-ubiquitinyl-[acceptor protein]-L-lysine.</text>
        <dbReference type="EC" id="2.3.2.27"/>
    </reaction>
</comment>
<evidence type="ECO:0000256" key="2">
    <source>
        <dbReference type="ARBA" id="ARBA00004906"/>
    </source>
</evidence>
<dbReference type="Gene3D" id="1.25.40.10">
    <property type="entry name" value="Tetratricopeptide repeat domain"/>
    <property type="match status" value="1"/>
</dbReference>
<accession>A0A8T3BQR5</accession>
<comment type="caution">
    <text evidence="12">The sequence shown here is derived from an EMBL/GenBank/DDBJ whole genome shotgun (WGS) entry which is preliminary data.</text>
</comment>
<evidence type="ECO:0000256" key="4">
    <source>
        <dbReference type="ARBA" id="ARBA00022679"/>
    </source>
</evidence>
<dbReference type="SUPFAM" id="SSF48452">
    <property type="entry name" value="TPR-like"/>
    <property type="match status" value="1"/>
</dbReference>
<feature type="repeat" description="TPR" evidence="10">
    <location>
        <begin position="12"/>
        <end position="45"/>
    </location>
</feature>
<dbReference type="PANTHER" id="PTHR46803:SF2">
    <property type="entry name" value="E3 UBIQUITIN-PROTEIN LIGASE CHIP"/>
    <property type="match status" value="1"/>
</dbReference>
<evidence type="ECO:0000256" key="6">
    <source>
        <dbReference type="ARBA" id="ARBA00022786"/>
    </source>
</evidence>
<feature type="domain" description="U-box" evidence="11">
    <location>
        <begin position="177"/>
        <end position="251"/>
    </location>
</feature>